<sequence length="241" mass="26988">MKNIEIQQVQRTVILPISTRSAGFIIRNMVSRFVRLGVLTLQEAKVLAGSLYRVTLMQIDYKLEEAMLLQHSRNLELASFEDTYLTGDIRRALDMMGAGFSPLKFSTLRETVEHLSGDGLSSDAKRAFMERSPFPNAKWEVRRARRNQEGEEIPGTVNLSNPNDIIPRDYALPNVRADIGIIATANEKVGKKYPKYFTTGGLDWKGQGSISQLVSNAPARIRSPPPPQQQIFCQHTGKPMG</sequence>
<dbReference type="VEuPathDB" id="VectorBase:GMOY007926"/>
<organism evidence="1 2">
    <name type="scientific">Glossina morsitans morsitans</name>
    <name type="common">Savannah tsetse fly</name>
    <dbReference type="NCBI Taxonomy" id="37546"/>
    <lineage>
        <taxon>Eukaryota</taxon>
        <taxon>Metazoa</taxon>
        <taxon>Ecdysozoa</taxon>
        <taxon>Arthropoda</taxon>
        <taxon>Hexapoda</taxon>
        <taxon>Insecta</taxon>
        <taxon>Pterygota</taxon>
        <taxon>Neoptera</taxon>
        <taxon>Endopterygota</taxon>
        <taxon>Diptera</taxon>
        <taxon>Brachycera</taxon>
        <taxon>Muscomorpha</taxon>
        <taxon>Hippoboscoidea</taxon>
        <taxon>Glossinidae</taxon>
        <taxon>Glossina</taxon>
    </lineage>
</organism>
<evidence type="ECO:0000313" key="1">
    <source>
        <dbReference type="EnsemblMetazoa" id="GMOY007926-PA"/>
    </source>
</evidence>
<dbReference type="AlphaFoldDB" id="A0A1B0G3M7"/>
<protein>
    <submittedName>
        <fullName evidence="1">Uncharacterized protein</fullName>
    </submittedName>
</protein>
<keyword evidence="2" id="KW-1185">Reference proteome</keyword>
<dbReference type="EMBL" id="CCAG010009419">
    <property type="status" value="NOT_ANNOTATED_CDS"/>
    <property type="molecule type" value="Genomic_DNA"/>
</dbReference>
<dbReference type="EnsemblMetazoa" id="GMOY007926-RA">
    <property type="protein sequence ID" value="GMOY007926-PA"/>
    <property type="gene ID" value="GMOY007926"/>
</dbReference>
<proteinExistence type="predicted"/>
<dbReference type="Proteomes" id="UP000092444">
    <property type="component" value="Unassembled WGS sequence"/>
</dbReference>
<name>A0A1B0G3M7_GLOMM</name>
<accession>A0A1B0G3M7</accession>
<reference evidence="1" key="1">
    <citation type="submission" date="2020-05" db="UniProtKB">
        <authorList>
            <consortium name="EnsemblMetazoa"/>
        </authorList>
    </citation>
    <scope>IDENTIFICATION</scope>
    <source>
        <strain evidence="1">Yale</strain>
    </source>
</reference>
<dbReference type="STRING" id="37546.A0A1B0G3M7"/>
<evidence type="ECO:0000313" key="2">
    <source>
        <dbReference type="Proteomes" id="UP000092444"/>
    </source>
</evidence>